<dbReference type="AlphaFoldDB" id="A0A0F9RLE8"/>
<name>A0A0F9RLE8_9ZZZZ</name>
<keyword evidence="1" id="KW-1133">Transmembrane helix</keyword>
<protein>
    <submittedName>
        <fullName evidence="2">Uncharacterized protein</fullName>
    </submittedName>
</protein>
<comment type="caution">
    <text evidence="2">The sequence shown here is derived from an EMBL/GenBank/DDBJ whole genome shotgun (WGS) entry which is preliminary data.</text>
</comment>
<proteinExistence type="predicted"/>
<accession>A0A0F9RLE8</accession>
<feature type="transmembrane region" description="Helical" evidence="1">
    <location>
        <begin position="44"/>
        <end position="64"/>
    </location>
</feature>
<feature type="transmembrane region" description="Helical" evidence="1">
    <location>
        <begin position="70"/>
        <end position="88"/>
    </location>
</feature>
<keyword evidence="1" id="KW-0812">Transmembrane</keyword>
<dbReference type="EMBL" id="LAZR01000807">
    <property type="protein sequence ID" value="KKN57355.1"/>
    <property type="molecule type" value="Genomic_DNA"/>
</dbReference>
<evidence type="ECO:0000313" key="2">
    <source>
        <dbReference type="EMBL" id="KKN57355.1"/>
    </source>
</evidence>
<reference evidence="2" key="1">
    <citation type="journal article" date="2015" name="Nature">
        <title>Complex archaea that bridge the gap between prokaryotes and eukaryotes.</title>
        <authorList>
            <person name="Spang A."/>
            <person name="Saw J.H."/>
            <person name="Jorgensen S.L."/>
            <person name="Zaremba-Niedzwiedzka K."/>
            <person name="Martijn J."/>
            <person name="Lind A.E."/>
            <person name="van Eijk R."/>
            <person name="Schleper C."/>
            <person name="Guy L."/>
            <person name="Ettema T.J."/>
        </authorList>
    </citation>
    <scope>NUCLEOTIDE SEQUENCE</scope>
</reference>
<gene>
    <name evidence="2" type="ORF">LCGC14_0562970</name>
</gene>
<keyword evidence="1" id="KW-0472">Membrane</keyword>
<organism evidence="2">
    <name type="scientific">marine sediment metagenome</name>
    <dbReference type="NCBI Taxonomy" id="412755"/>
    <lineage>
        <taxon>unclassified sequences</taxon>
        <taxon>metagenomes</taxon>
        <taxon>ecological metagenomes</taxon>
    </lineage>
</organism>
<evidence type="ECO:0000256" key="1">
    <source>
        <dbReference type="SAM" id="Phobius"/>
    </source>
</evidence>
<sequence>MLTADAQLKAEWNYKVVLFALAVGWLVQNLLLDCLCDIGQGKMKIATAVDVLILIRILIARLIHERNKGWVFYAALPFIVIPVIAWVIERHSR</sequence>
<feature type="transmembrane region" description="Helical" evidence="1">
    <location>
        <begin position="12"/>
        <end position="32"/>
    </location>
</feature>